<keyword evidence="4" id="KW-1185">Reference proteome</keyword>
<reference evidence="4" key="1">
    <citation type="journal article" date="2021" name="ISME J.">
        <title>Evolutionary origin and ecological implication of a unique nif island in free-living Bradyrhizobium lineages.</title>
        <authorList>
            <person name="Tao J."/>
        </authorList>
    </citation>
    <scope>NUCLEOTIDE SEQUENCE [LARGE SCALE GENOMIC DNA]</scope>
    <source>
        <strain evidence="4">SZCCT0094</strain>
    </source>
</reference>
<sequence>MTRLWRLLIALAGLMGATGVALAAKAAHDADASRLATASMMLLFHACALLGTVALAERGVIHRRIGLIAALGFALGPALFAGDLLMRQFAGDRLFPFAAPIGGSLQIASWIALAICALWPRRA</sequence>
<dbReference type="Proteomes" id="UP001314635">
    <property type="component" value="Unassembled WGS sequence"/>
</dbReference>
<dbReference type="Pfam" id="PF04241">
    <property type="entry name" value="DUF423"/>
    <property type="match status" value="1"/>
</dbReference>
<keyword evidence="1" id="KW-0812">Transmembrane</keyword>
<name>A0ABS5GIF4_9BRAD</name>
<organism evidence="3 4">
    <name type="scientific">Bradyrhizobium denitrificans</name>
    <dbReference type="NCBI Taxonomy" id="2734912"/>
    <lineage>
        <taxon>Bacteria</taxon>
        <taxon>Pseudomonadati</taxon>
        <taxon>Pseudomonadota</taxon>
        <taxon>Alphaproteobacteria</taxon>
        <taxon>Hyphomicrobiales</taxon>
        <taxon>Nitrobacteraceae</taxon>
        <taxon>Bradyrhizobium</taxon>
    </lineage>
</organism>
<evidence type="ECO:0000313" key="4">
    <source>
        <dbReference type="Proteomes" id="UP001314635"/>
    </source>
</evidence>
<dbReference type="InterPro" id="IPR006696">
    <property type="entry name" value="DUF423"/>
</dbReference>
<keyword evidence="1" id="KW-1133">Transmembrane helix</keyword>
<dbReference type="RefSeq" id="WP_172242939.1">
    <property type="nucleotide sequence ID" value="NZ_JABFDP010000045.1"/>
</dbReference>
<proteinExistence type="predicted"/>
<accession>A0ABS5GIF4</accession>
<comment type="caution">
    <text evidence="3">The sequence shown here is derived from an EMBL/GenBank/DDBJ whole genome shotgun (WGS) entry which is preliminary data.</text>
</comment>
<feature type="transmembrane region" description="Helical" evidence="1">
    <location>
        <begin position="33"/>
        <end position="55"/>
    </location>
</feature>
<protein>
    <submittedName>
        <fullName evidence="3">DUF423 domain-containing protein</fullName>
    </submittedName>
</protein>
<feature type="chain" id="PRO_5047290862" evidence="2">
    <location>
        <begin position="24"/>
        <end position="123"/>
    </location>
</feature>
<feature type="transmembrane region" description="Helical" evidence="1">
    <location>
        <begin position="67"/>
        <end position="85"/>
    </location>
</feature>
<feature type="transmembrane region" description="Helical" evidence="1">
    <location>
        <begin position="97"/>
        <end position="119"/>
    </location>
</feature>
<dbReference type="EMBL" id="JAFCLK010000054">
    <property type="protein sequence ID" value="MBR1141059.1"/>
    <property type="molecule type" value="Genomic_DNA"/>
</dbReference>
<gene>
    <name evidence="3" type="ORF">JQ619_35470</name>
</gene>
<feature type="signal peptide" evidence="2">
    <location>
        <begin position="1"/>
        <end position="23"/>
    </location>
</feature>
<evidence type="ECO:0000256" key="2">
    <source>
        <dbReference type="SAM" id="SignalP"/>
    </source>
</evidence>
<evidence type="ECO:0000313" key="3">
    <source>
        <dbReference type="EMBL" id="MBR1141059.1"/>
    </source>
</evidence>
<keyword evidence="2" id="KW-0732">Signal</keyword>
<evidence type="ECO:0000256" key="1">
    <source>
        <dbReference type="SAM" id="Phobius"/>
    </source>
</evidence>
<keyword evidence="1" id="KW-0472">Membrane</keyword>